<keyword evidence="1" id="KW-0614">Plasmid</keyword>
<accession>K9X9L3</accession>
<dbReference type="EMBL" id="CP003643">
    <property type="protein sequence ID" value="AFZ28347.1"/>
    <property type="molecule type" value="Genomic_DNA"/>
</dbReference>
<keyword evidence="2" id="KW-1185">Reference proteome</keyword>
<proteinExistence type="predicted"/>
<dbReference type="OrthoDB" id="581439at2"/>
<dbReference type="Proteomes" id="UP000010475">
    <property type="component" value="Plasmid pCYLST.01"/>
</dbReference>
<reference evidence="1 2" key="1">
    <citation type="submission" date="2012-06" db="EMBL/GenBank/DDBJ databases">
        <title>Noncontiguous Finished plasmid 1 of genome of Cylindrospermum stagnale PCC 7417.</title>
        <authorList>
            <consortium name="US DOE Joint Genome Institute"/>
            <person name="Gugger M."/>
            <person name="Coursin T."/>
            <person name="Rippka R."/>
            <person name="Tandeau De Marsac N."/>
            <person name="Huntemann M."/>
            <person name="Wei C.-L."/>
            <person name="Han J."/>
            <person name="Detter J.C."/>
            <person name="Han C."/>
            <person name="Tapia R."/>
            <person name="Davenport K."/>
            <person name="Daligault H."/>
            <person name="Erkkila T."/>
            <person name="Gu W."/>
            <person name="Munk A.C.C."/>
            <person name="Teshima H."/>
            <person name="Xu Y."/>
            <person name="Chain P."/>
            <person name="Chen A."/>
            <person name="Krypides N."/>
            <person name="Mavromatis K."/>
            <person name="Markowitz V."/>
            <person name="Szeto E."/>
            <person name="Ivanova N."/>
            <person name="Mikhailova N."/>
            <person name="Ovchinnikova G."/>
            <person name="Pagani I."/>
            <person name="Pati A."/>
            <person name="Goodwin L."/>
            <person name="Peters L."/>
            <person name="Pitluck S."/>
            <person name="Woyke T."/>
            <person name="Kerfeld C."/>
        </authorList>
    </citation>
    <scope>NUCLEOTIDE SEQUENCE [LARGE SCALE GENOMIC DNA]</scope>
    <source>
        <strain evidence="1 2">PCC 7417</strain>
        <plasmid evidence="2">Plasmid pCYLST.01</plasmid>
    </source>
</reference>
<dbReference type="KEGG" id="csg:Cylst_6572"/>
<geneLocation type="plasmid" evidence="1 2">
    <name>pCYLST.01</name>
</geneLocation>
<organism evidence="1 2">
    <name type="scientific">Cylindrospermum stagnale PCC 7417</name>
    <dbReference type="NCBI Taxonomy" id="56107"/>
    <lineage>
        <taxon>Bacteria</taxon>
        <taxon>Bacillati</taxon>
        <taxon>Cyanobacteriota</taxon>
        <taxon>Cyanophyceae</taxon>
        <taxon>Nostocales</taxon>
        <taxon>Nostocaceae</taxon>
        <taxon>Cylindrospermum</taxon>
    </lineage>
</organism>
<evidence type="ECO:0000313" key="2">
    <source>
        <dbReference type="Proteomes" id="UP000010475"/>
    </source>
</evidence>
<gene>
    <name evidence="1" type="ORF">Cylst_6572</name>
</gene>
<sequence length="218" mass="25164">MPIINLADIQQITKTQQSLLFPSQKSHPNSSAFDPTVATNFQLVMRQIFLGLPIEPLFKAYPQIALWVSQVEELAPEIFQTRKKLLVDNPVIAPLTINNENHFIQVLTNIAFKQGIPRLYEWAARHPDLSWQDRVKLWTTARQYSVEPNQIQLVVLALHPVKPAQRLDVRWNKKAHRQTEKWLIKLLSQSQKNKPQSNLVIPELSSMIDLEDIAEVKI</sequence>
<dbReference type="RefSeq" id="WP_015328389.1">
    <property type="nucleotide sequence ID" value="NC_020050.1"/>
</dbReference>
<dbReference type="PATRIC" id="fig|56107.3.peg.7047"/>
<dbReference type="HOGENOM" id="CLU_1174486_0_0_3"/>
<protein>
    <submittedName>
        <fullName evidence="1">Uncharacterized protein</fullName>
    </submittedName>
</protein>
<name>K9X9L3_9NOST</name>
<evidence type="ECO:0000313" key="1">
    <source>
        <dbReference type="EMBL" id="AFZ28347.1"/>
    </source>
</evidence>
<dbReference type="AlphaFoldDB" id="K9X9L3"/>